<dbReference type="Proteomes" id="UP000663882">
    <property type="component" value="Unassembled WGS sequence"/>
</dbReference>
<gene>
    <name evidence="8" type="ORF">FNK824_LOCUS9203</name>
    <name evidence="7" type="ORF">JBS370_LOCUS8106</name>
    <name evidence="6" type="ORF">JXQ802_LOCUS17267</name>
    <name evidence="9" type="ORF">OTI717_LOCUS18637</name>
    <name evidence="5" type="ORF">PYM288_LOCUS14015</name>
    <name evidence="2" type="ORF">RFH988_LOCUS4546</name>
    <name evidence="4" type="ORF">SEV965_LOCUS4416</name>
    <name evidence="3" type="ORF">ZHD862_LOCUS4607</name>
</gene>
<name>A0A813XX43_9BILA</name>
<dbReference type="Proteomes" id="UP000663864">
    <property type="component" value="Unassembled WGS sequence"/>
</dbReference>
<evidence type="ECO:0000256" key="1">
    <source>
        <dbReference type="SAM" id="SignalP"/>
    </source>
</evidence>
<dbReference type="EMBL" id="CAJNOT010000113">
    <property type="protein sequence ID" value="CAF0845622.1"/>
    <property type="molecule type" value="Genomic_DNA"/>
</dbReference>
<dbReference type="Proteomes" id="UP000663823">
    <property type="component" value="Unassembled WGS sequence"/>
</dbReference>
<protein>
    <submittedName>
        <fullName evidence="4">Uncharacterized protein</fullName>
    </submittedName>
</protein>
<sequence length="100" mass="11811">MQIYSHLIWLLLAFTIVLIHARNVHYDFNDQLDDDDYNVNARKRQMLHVNRNIHRSSIFDKDLSDLFKNEENILNAQERSLASARKVKAIVKGDPREFMG</sequence>
<dbReference type="Proteomes" id="UP000663889">
    <property type="component" value="Unassembled WGS sequence"/>
</dbReference>
<evidence type="ECO:0000313" key="9">
    <source>
        <dbReference type="EMBL" id="CAF3807558.1"/>
    </source>
</evidence>
<feature type="signal peptide" evidence="1">
    <location>
        <begin position="1"/>
        <end position="21"/>
    </location>
</feature>
<dbReference type="EMBL" id="CAJOBE010000951">
    <property type="protein sequence ID" value="CAF3701649.1"/>
    <property type="molecule type" value="Genomic_DNA"/>
</dbReference>
<organism evidence="4 11">
    <name type="scientific">Rotaria sordida</name>
    <dbReference type="NCBI Taxonomy" id="392033"/>
    <lineage>
        <taxon>Eukaryota</taxon>
        <taxon>Metazoa</taxon>
        <taxon>Spiralia</taxon>
        <taxon>Gnathifera</taxon>
        <taxon>Rotifera</taxon>
        <taxon>Eurotatoria</taxon>
        <taxon>Bdelloidea</taxon>
        <taxon>Philodinida</taxon>
        <taxon>Philodinidae</taxon>
        <taxon>Rotaria</taxon>
    </lineage>
</organism>
<dbReference type="EMBL" id="CAJNOO010000119">
    <property type="protein sequence ID" value="CAF0813341.1"/>
    <property type="molecule type" value="Genomic_DNA"/>
</dbReference>
<dbReference type="Proteomes" id="UP000663874">
    <property type="component" value="Unassembled WGS sequence"/>
</dbReference>
<evidence type="ECO:0000313" key="5">
    <source>
        <dbReference type="EMBL" id="CAF0989037.1"/>
    </source>
</evidence>
<keyword evidence="10" id="KW-1185">Reference proteome</keyword>
<reference evidence="4" key="1">
    <citation type="submission" date="2021-02" db="EMBL/GenBank/DDBJ databases">
        <authorList>
            <person name="Nowell W R."/>
        </authorList>
    </citation>
    <scope>NUCLEOTIDE SEQUENCE</scope>
</reference>
<dbReference type="Proteomes" id="UP000663836">
    <property type="component" value="Unassembled WGS sequence"/>
</dbReference>
<evidence type="ECO:0000313" key="4">
    <source>
        <dbReference type="EMBL" id="CAF0876978.1"/>
    </source>
</evidence>
<feature type="chain" id="PRO_5036409627" evidence="1">
    <location>
        <begin position="22"/>
        <end position="100"/>
    </location>
</feature>
<evidence type="ECO:0000313" key="10">
    <source>
        <dbReference type="Proteomes" id="UP000663870"/>
    </source>
</evidence>
<accession>A0A813XX43</accession>
<proteinExistence type="predicted"/>
<dbReference type="EMBL" id="CAJNOL010000434">
    <property type="protein sequence ID" value="CAF1062905.1"/>
    <property type="molecule type" value="Genomic_DNA"/>
</dbReference>
<evidence type="ECO:0000313" key="6">
    <source>
        <dbReference type="EMBL" id="CAF1062905.1"/>
    </source>
</evidence>
<dbReference type="Proteomes" id="UP000663854">
    <property type="component" value="Unassembled WGS sequence"/>
</dbReference>
<dbReference type="EMBL" id="CAJOAX010002603">
    <property type="protein sequence ID" value="CAF3807558.1"/>
    <property type="molecule type" value="Genomic_DNA"/>
</dbReference>
<dbReference type="OrthoDB" id="10054225at2759"/>
<dbReference type="EMBL" id="CAJOBD010000503">
    <property type="protein sequence ID" value="CAF3679538.1"/>
    <property type="molecule type" value="Genomic_DNA"/>
</dbReference>
<evidence type="ECO:0000313" key="8">
    <source>
        <dbReference type="EMBL" id="CAF3701649.1"/>
    </source>
</evidence>
<dbReference type="Proteomes" id="UP000663870">
    <property type="component" value="Unassembled WGS sequence"/>
</dbReference>
<dbReference type="AlphaFoldDB" id="A0A813XX43"/>
<keyword evidence="1" id="KW-0732">Signal</keyword>
<evidence type="ECO:0000313" key="7">
    <source>
        <dbReference type="EMBL" id="CAF3679538.1"/>
    </source>
</evidence>
<evidence type="ECO:0000313" key="3">
    <source>
        <dbReference type="EMBL" id="CAF0845622.1"/>
    </source>
</evidence>
<evidence type="ECO:0000313" key="2">
    <source>
        <dbReference type="EMBL" id="CAF0813341.1"/>
    </source>
</evidence>
<evidence type="ECO:0000313" key="11">
    <source>
        <dbReference type="Proteomes" id="UP000663889"/>
    </source>
</evidence>
<dbReference type="EMBL" id="CAJNOU010000125">
    <property type="protein sequence ID" value="CAF0876978.1"/>
    <property type="molecule type" value="Genomic_DNA"/>
</dbReference>
<comment type="caution">
    <text evidence="4">The sequence shown here is derived from an EMBL/GenBank/DDBJ whole genome shotgun (WGS) entry which is preliminary data.</text>
</comment>
<dbReference type="EMBL" id="CAJNOH010000296">
    <property type="protein sequence ID" value="CAF0989037.1"/>
    <property type="molecule type" value="Genomic_DNA"/>
</dbReference>